<name>A0ABS4TGQ3_9PSEU</name>
<evidence type="ECO:0000313" key="1">
    <source>
        <dbReference type="EMBL" id="MBP2323611.1"/>
    </source>
</evidence>
<dbReference type="EMBL" id="JAGINW010000001">
    <property type="protein sequence ID" value="MBP2323611.1"/>
    <property type="molecule type" value="Genomic_DNA"/>
</dbReference>
<accession>A0ABS4TGQ3</accession>
<sequence length="206" mass="22849">MKWFRRQPERDPAEAAVEFWQRWFEFLPVVSAALGDAEPHRVENELCDLVAIVHPDLHFSLERGQRAIYALVVSGQEDPRLRPFTDAWKAAAPPEDAIWEYHDSVPPVPDPTKVTVNLGVHQIPLAGVRVAVQVDQTAGVVDVAVHHPKLAELEPAAREALTYLPLDATLGERVAAERLRRVETADTEPQGAVSLLELREIVGGLS</sequence>
<organism evidence="1 2">
    <name type="scientific">Kibdelosporangium banguiense</name>
    <dbReference type="NCBI Taxonomy" id="1365924"/>
    <lineage>
        <taxon>Bacteria</taxon>
        <taxon>Bacillati</taxon>
        <taxon>Actinomycetota</taxon>
        <taxon>Actinomycetes</taxon>
        <taxon>Pseudonocardiales</taxon>
        <taxon>Pseudonocardiaceae</taxon>
        <taxon>Kibdelosporangium</taxon>
    </lineage>
</organism>
<dbReference type="Proteomes" id="UP001519332">
    <property type="component" value="Unassembled WGS sequence"/>
</dbReference>
<proteinExistence type="predicted"/>
<keyword evidence="2" id="KW-1185">Reference proteome</keyword>
<reference evidence="1 2" key="1">
    <citation type="submission" date="2021-03" db="EMBL/GenBank/DDBJ databases">
        <title>Sequencing the genomes of 1000 actinobacteria strains.</title>
        <authorList>
            <person name="Klenk H.-P."/>
        </authorList>
    </citation>
    <scope>NUCLEOTIDE SEQUENCE [LARGE SCALE GENOMIC DNA]</scope>
    <source>
        <strain evidence="1 2">DSM 46670</strain>
    </source>
</reference>
<dbReference type="RefSeq" id="WP_209640275.1">
    <property type="nucleotide sequence ID" value="NZ_JAGINW010000001.1"/>
</dbReference>
<protein>
    <submittedName>
        <fullName evidence="1">Uncharacterized protein</fullName>
    </submittedName>
</protein>
<gene>
    <name evidence="1" type="ORF">JOF56_003996</name>
</gene>
<evidence type="ECO:0000313" key="2">
    <source>
        <dbReference type="Proteomes" id="UP001519332"/>
    </source>
</evidence>
<comment type="caution">
    <text evidence="1">The sequence shown here is derived from an EMBL/GenBank/DDBJ whole genome shotgun (WGS) entry which is preliminary data.</text>
</comment>